<proteinExistence type="predicted"/>
<name>A0A843T9R6_COLES</name>
<feature type="compositionally biased region" description="Basic and acidic residues" evidence="1">
    <location>
        <begin position="160"/>
        <end position="169"/>
    </location>
</feature>
<feature type="compositionally biased region" description="Polar residues" evidence="1">
    <location>
        <begin position="27"/>
        <end position="61"/>
    </location>
</feature>
<gene>
    <name evidence="2" type="ORF">Taro_001014</name>
</gene>
<feature type="compositionally biased region" description="Polar residues" evidence="1">
    <location>
        <begin position="10"/>
        <end position="19"/>
    </location>
</feature>
<feature type="non-terminal residue" evidence="2">
    <location>
        <position position="211"/>
    </location>
</feature>
<keyword evidence="3" id="KW-1185">Reference proteome</keyword>
<organism evidence="2 3">
    <name type="scientific">Colocasia esculenta</name>
    <name type="common">Wild taro</name>
    <name type="synonym">Arum esculentum</name>
    <dbReference type="NCBI Taxonomy" id="4460"/>
    <lineage>
        <taxon>Eukaryota</taxon>
        <taxon>Viridiplantae</taxon>
        <taxon>Streptophyta</taxon>
        <taxon>Embryophyta</taxon>
        <taxon>Tracheophyta</taxon>
        <taxon>Spermatophyta</taxon>
        <taxon>Magnoliopsida</taxon>
        <taxon>Liliopsida</taxon>
        <taxon>Araceae</taxon>
        <taxon>Aroideae</taxon>
        <taxon>Colocasieae</taxon>
        <taxon>Colocasia</taxon>
    </lineage>
</organism>
<dbReference type="EMBL" id="NMUH01000020">
    <property type="protein sequence ID" value="MQL68728.1"/>
    <property type="molecule type" value="Genomic_DNA"/>
</dbReference>
<feature type="compositionally biased region" description="Basic and acidic residues" evidence="1">
    <location>
        <begin position="95"/>
        <end position="111"/>
    </location>
</feature>
<feature type="region of interest" description="Disordered" evidence="1">
    <location>
        <begin position="1"/>
        <end position="211"/>
    </location>
</feature>
<dbReference type="AlphaFoldDB" id="A0A843T9R6"/>
<feature type="compositionally biased region" description="Polar residues" evidence="1">
    <location>
        <begin position="174"/>
        <end position="195"/>
    </location>
</feature>
<feature type="non-terminal residue" evidence="2">
    <location>
        <position position="1"/>
    </location>
</feature>
<dbReference type="Proteomes" id="UP000652761">
    <property type="component" value="Unassembled WGS sequence"/>
</dbReference>
<evidence type="ECO:0000256" key="1">
    <source>
        <dbReference type="SAM" id="MobiDB-lite"/>
    </source>
</evidence>
<protein>
    <submittedName>
        <fullName evidence="2">Uncharacterized protein</fullName>
    </submittedName>
</protein>
<sequence>RETQKRTARQPGQRNGQTHGQRHHTLTDNAQADYNTDSPTGNNDNSSLQRESSDNQNSTKQLCGEPPPKAPRAILGEPHQIAAQPNDTLQTTRATQREREQRQPKQHEAALRRTSTKSAKSRPGRTSPDRSPTKRHTSNHKGNTTVAQNKHKALLGRTSARSDKGRFWEEPSPECTTQMTKQYRPSERTLQQAELQKQHKSVLGEPPPEPP</sequence>
<accession>A0A843T9R6</accession>
<evidence type="ECO:0000313" key="2">
    <source>
        <dbReference type="EMBL" id="MQL68728.1"/>
    </source>
</evidence>
<reference evidence="2" key="1">
    <citation type="submission" date="2017-07" db="EMBL/GenBank/DDBJ databases">
        <title>Taro Niue Genome Assembly and Annotation.</title>
        <authorList>
            <person name="Atibalentja N."/>
            <person name="Keating K."/>
            <person name="Fields C.J."/>
        </authorList>
    </citation>
    <scope>NUCLEOTIDE SEQUENCE</scope>
    <source>
        <strain evidence="2">Niue_2</strain>
        <tissue evidence="2">Leaf</tissue>
    </source>
</reference>
<evidence type="ECO:0000313" key="3">
    <source>
        <dbReference type="Proteomes" id="UP000652761"/>
    </source>
</evidence>
<comment type="caution">
    <text evidence="2">The sequence shown here is derived from an EMBL/GenBank/DDBJ whole genome shotgun (WGS) entry which is preliminary data.</text>
</comment>